<reference evidence="5" key="1">
    <citation type="submission" date="2021-01" db="EMBL/GenBank/DDBJ databases">
        <authorList>
            <person name="Corre E."/>
            <person name="Pelletier E."/>
            <person name="Niang G."/>
            <person name="Scheremetjew M."/>
            <person name="Finn R."/>
            <person name="Kale V."/>
            <person name="Holt S."/>
            <person name="Cochrane G."/>
            <person name="Meng A."/>
            <person name="Brown T."/>
            <person name="Cohen L."/>
        </authorList>
    </citation>
    <scope>NUCLEOTIDE SEQUENCE</scope>
    <source>
        <strain evidence="5">OF101</strain>
    </source>
</reference>
<evidence type="ECO:0000256" key="4">
    <source>
        <dbReference type="SAM" id="MobiDB-lite"/>
    </source>
</evidence>
<dbReference type="PANTHER" id="PTHR24171:SF10">
    <property type="entry name" value="ANKYRIN REPEAT DOMAIN-CONTAINING PROTEIN 29-LIKE"/>
    <property type="match status" value="1"/>
</dbReference>
<dbReference type="PROSITE" id="PS50297">
    <property type="entry name" value="ANK_REP_REGION"/>
    <property type="match status" value="1"/>
</dbReference>
<accession>A0A7S1PNZ3</accession>
<dbReference type="AlphaFoldDB" id="A0A7S1PNZ3"/>
<dbReference type="SUPFAM" id="SSF48403">
    <property type="entry name" value="Ankyrin repeat"/>
    <property type="match status" value="1"/>
</dbReference>
<gene>
    <name evidence="5" type="ORF">ACAT0790_LOCUS4088</name>
</gene>
<feature type="region of interest" description="Disordered" evidence="4">
    <location>
        <begin position="1"/>
        <end position="24"/>
    </location>
</feature>
<dbReference type="Gene3D" id="1.25.40.20">
    <property type="entry name" value="Ankyrin repeat-containing domain"/>
    <property type="match status" value="2"/>
</dbReference>
<dbReference type="SMART" id="SM00248">
    <property type="entry name" value="ANK"/>
    <property type="match status" value="2"/>
</dbReference>
<keyword evidence="2 3" id="KW-0040">ANK repeat</keyword>
<evidence type="ECO:0000256" key="3">
    <source>
        <dbReference type="PROSITE-ProRule" id="PRU00023"/>
    </source>
</evidence>
<sequence length="139" mass="14384">MGSGRSRSAGAAAPAAAPHDPAESQRLLTAARRCDAGWLLKALRAGGDPDVRSKHSGRTALSFAAQCGDGAEAVRQLLSARADVHLTSHDGRTALHTAVAWERGAAVSLLCEHGASRNAADSHGLTPLSLAERRNNVSF</sequence>
<dbReference type="EMBL" id="HBGE01006565">
    <property type="protein sequence ID" value="CAD9093796.1"/>
    <property type="molecule type" value="Transcribed_RNA"/>
</dbReference>
<organism evidence="5">
    <name type="scientific">Alexandrium catenella</name>
    <name type="common">Red tide dinoflagellate</name>
    <name type="synonym">Gonyaulax catenella</name>
    <dbReference type="NCBI Taxonomy" id="2925"/>
    <lineage>
        <taxon>Eukaryota</taxon>
        <taxon>Sar</taxon>
        <taxon>Alveolata</taxon>
        <taxon>Dinophyceae</taxon>
        <taxon>Gonyaulacales</taxon>
        <taxon>Pyrocystaceae</taxon>
        <taxon>Alexandrium</taxon>
    </lineage>
</organism>
<evidence type="ECO:0000256" key="1">
    <source>
        <dbReference type="ARBA" id="ARBA00022737"/>
    </source>
</evidence>
<feature type="repeat" description="ANK" evidence="3">
    <location>
        <begin position="90"/>
        <end position="122"/>
    </location>
</feature>
<dbReference type="PANTHER" id="PTHR24171">
    <property type="entry name" value="ANKYRIN REPEAT DOMAIN-CONTAINING PROTEIN 39-RELATED"/>
    <property type="match status" value="1"/>
</dbReference>
<feature type="compositionally biased region" description="Low complexity" evidence="4">
    <location>
        <begin position="1"/>
        <end position="18"/>
    </location>
</feature>
<proteinExistence type="predicted"/>
<evidence type="ECO:0000256" key="2">
    <source>
        <dbReference type="ARBA" id="ARBA00023043"/>
    </source>
</evidence>
<dbReference type="PROSITE" id="PS50088">
    <property type="entry name" value="ANK_REPEAT"/>
    <property type="match status" value="2"/>
</dbReference>
<dbReference type="Pfam" id="PF12796">
    <property type="entry name" value="Ank_2"/>
    <property type="match status" value="1"/>
</dbReference>
<protein>
    <submittedName>
        <fullName evidence="5">Uncharacterized protein</fullName>
    </submittedName>
</protein>
<name>A0A7S1PNZ3_ALECA</name>
<evidence type="ECO:0000313" key="5">
    <source>
        <dbReference type="EMBL" id="CAD9093796.1"/>
    </source>
</evidence>
<keyword evidence="1" id="KW-0677">Repeat</keyword>
<dbReference type="InterPro" id="IPR002110">
    <property type="entry name" value="Ankyrin_rpt"/>
</dbReference>
<dbReference type="InterPro" id="IPR036770">
    <property type="entry name" value="Ankyrin_rpt-contain_sf"/>
</dbReference>
<feature type="repeat" description="ANK" evidence="3">
    <location>
        <begin position="56"/>
        <end position="89"/>
    </location>
</feature>